<dbReference type="Proteomes" id="UP000000768">
    <property type="component" value="Chromosome 3"/>
</dbReference>
<dbReference type="Gramene" id="OQU87132">
    <property type="protein sequence ID" value="OQU87132"/>
    <property type="gene ID" value="SORBI_3003G211400"/>
</dbReference>
<dbReference type="EMBL" id="CM000762">
    <property type="protein sequence ID" value="OQU87132.1"/>
    <property type="molecule type" value="Genomic_DNA"/>
</dbReference>
<keyword evidence="2" id="KW-1185">Reference proteome</keyword>
<evidence type="ECO:0008006" key="3">
    <source>
        <dbReference type="Google" id="ProtNLM"/>
    </source>
</evidence>
<dbReference type="InParanoid" id="A0A1W0VYD6"/>
<sequence length="368" mass="41234">LSSFATLVRAALTCRAWRRAVASSPDFQRRFRALHPAPPLLGFFIDSCNNGPDALYRPHCVPSFVPGGFRAWDLAGAVRGGDFFLTSLLERSTKSSDPYWEILDCRGGRILLANAHDEDNPLAVQYQIITRFICQDEEPLSSFRVVLLAYSGCTLQPSVYSSDTGGWSALPEVDFPARSADGTLPGESGEKIWILQQQKMHANGFVYWIYIWRGETGSMDGMIAEFQFQGGETEDGAACIVYSYSDGSNKFGVVKHSRGDDGVDRWVLDRVLRLELEGELERLYLGTPYCPHKLSVLAVRDGYVYFATSEMLHDPERPCWFMSLCLATMEVEKMFERRYDGDADAFFMPWPPCLLASNCGQFALEDAP</sequence>
<accession>A0A1W0VYD6</accession>
<dbReference type="InterPro" id="IPR036047">
    <property type="entry name" value="F-box-like_dom_sf"/>
</dbReference>
<proteinExistence type="predicted"/>
<gene>
    <name evidence="1" type="ORF">SORBI_3003G211400</name>
</gene>
<organism evidence="1 2">
    <name type="scientific">Sorghum bicolor</name>
    <name type="common">Sorghum</name>
    <name type="synonym">Sorghum vulgare</name>
    <dbReference type="NCBI Taxonomy" id="4558"/>
    <lineage>
        <taxon>Eukaryota</taxon>
        <taxon>Viridiplantae</taxon>
        <taxon>Streptophyta</taxon>
        <taxon>Embryophyta</taxon>
        <taxon>Tracheophyta</taxon>
        <taxon>Spermatophyta</taxon>
        <taxon>Magnoliopsida</taxon>
        <taxon>Liliopsida</taxon>
        <taxon>Poales</taxon>
        <taxon>Poaceae</taxon>
        <taxon>PACMAD clade</taxon>
        <taxon>Panicoideae</taxon>
        <taxon>Andropogonodae</taxon>
        <taxon>Andropogoneae</taxon>
        <taxon>Sorghinae</taxon>
        <taxon>Sorghum</taxon>
    </lineage>
</organism>
<dbReference type="PANTHER" id="PTHR33207">
    <property type="entry name" value="F-BOX DOMAIN CONTAINING PROTEIN-RELATED"/>
    <property type="match status" value="1"/>
</dbReference>
<reference evidence="1 2" key="1">
    <citation type="journal article" date="2009" name="Nature">
        <title>The Sorghum bicolor genome and the diversification of grasses.</title>
        <authorList>
            <person name="Paterson A.H."/>
            <person name="Bowers J.E."/>
            <person name="Bruggmann R."/>
            <person name="Dubchak I."/>
            <person name="Grimwood J."/>
            <person name="Gundlach H."/>
            <person name="Haberer G."/>
            <person name="Hellsten U."/>
            <person name="Mitros T."/>
            <person name="Poliakov A."/>
            <person name="Schmutz J."/>
            <person name="Spannagl M."/>
            <person name="Tang H."/>
            <person name="Wang X."/>
            <person name="Wicker T."/>
            <person name="Bharti A.K."/>
            <person name="Chapman J."/>
            <person name="Feltus F.A."/>
            <person name="Gowik U."/>
            <person name="Grigoriev I.V."/>
            <person name="Lyons E."/>
            <person name="Maher C.A."/>
            <person name="Martis M."/>
            <person name="Narechania A."/>
            <person name="Otillar R.P."/>
            <person name="Penning B.W."/>
            <person name="Salamov A.A."/>
            <person name="Wang Y."/>
            <person name="Zhang L."/>
            <person name="Carpita N.C."/>
            <person name="Freeling M."/>
            <person name="Gingle A.R."/>
            <person name="Hash C.T."/>
            <person name="Keller B."/>
            <person name="Klein P."/>
            <person name="Kresovich S."/>
            <person name="McCann M.C."/>
            <person name="Ming R."/>
            <person name="Peterson D.G."/>
            <person name="Mehboob-ur-Rahman"/>
            <person name="Ware D."/>
            <person name="Westhoff P."/>
            <person name="Mayer K.F."/>
            <person name="Messing J."/>
            <person name="Rokhsar D.S."/>
        </authorList>
    </citation>
    <scope>NUCLEOTIDE SEQUENCE [LARGE SCALE GENOMIC DNA]</scope>
    <source>
        <strain evidence="2">cv. BTx623</strain>
    </source>
</reference>
<dbReference type="AlphaFoldDB" id="A0A1W0VYD6"/>
<evidence type="ECO:0000313" key="1">
    <source>
        <dbReference type="EMBL" id="OQU87132.1"/>
    </source>
</evidence>
<name>A0A1W0VYD6_SORBI</name>
<dbReference type="STRING" id="4558.A0A1W0VYD6"/>
<feature type="non-terminal residue" evidence="1">
    <location>
        <position position="1"/>
    </location>
</feature>
<dbReference type="SUPFAM" id="SSF81383">
    <property type="entry name" value="F-box domain"/>
    <property type="match status" value="1"/>
</dbReference>
<evidence type="ECO:0000313" key="2">
    <source>
        <dbReference type="Proteomes" id="UP000000768"/>
    </source>
</evidence>
<reference evidence="2" key="2">
    <citation type="journal article" date="2018" name="Plant J.">
        <title>The Sorghum bicolor reference genome: improved assembly, gene annotations, a transcriptome atlas, and signatures of genome organization.</title>
        <authorList>
            <person name="McCormick R.F."/>
            <person name="Truong S.K."/>
            <person name="Sreedasyam A."/>
            <person name="Jenkins J."/>
            <person name="Shu S."/>
            <person name="Sims D."/>
            <person name="Kennedy M."/>
            <person name="Amirebrahimi M."/>
            <person name="Weers B.D."/>
            <person name="McKinley B."/>
            <person name="Mattison A."/>
            <person name="Morishige D.T."/>
            <person name="Grimwood J."/>
            <person name="Schmutz J."/>
            <person name="Mullet J.E."/>
        </authorList>
    </citation>
    <scope>NUCLEOTIDE SEQUENCE [LARGE SCALE GENOMIC DNA]</scope>
    <source>
        <strain evidence="2">cv. BTx623</strain>
    </source>
</reference>
<protein>
    <recommendedName>
        <fullName evidence="3">F-box domain-containing protein</fullName>
    </recommendedName>
</protein>